<name>A0A818K087_9BILA</name>
<dbReference type="EMBL" id="CAJOAZ010000137">
    <property type="protein sequence ID" value="CAF3548126.1"/>
    <property type="molecule type" value="Genomic_DNA"/>
</dbReference>
<proteinExistence type="predicted"/>
<comment type="caution">
    <text evidence="3">The sequence shown here is derived from an EMBL/GenBank/DDBJ whole genome shotgun (WGS) entry which is preliminary data.</text>
</comment>
<reference evidence="3" key="1">
    <citation type="submission" date="2021-02" db="EMBL/GenBank/DDBJ databases">
        <authorList>
            <person name="Nowell W R."/>
        </authorList>
    </citation>
    <scope>NUCLEOTIDE SEQUENCE</scope>
</reference>
<protein>
    <submittedName>
        <fullName evidence="3">Uncharacterized protein</fullName>
    </submittedName>
</protein>
<organism evidence="3 4">
    <name type="scientific">Adineta steineri</name>
    <dbReference type="NCBI Taxonomy" id="433720"/>
    <lineage>
        <taxon>Eukaryota</taxon>
        <taxon>Metazoa</taxon>
        <taxon>Spiralia</taxon>
        <taxon>Gnathifera</taxon>
        <taxon>Rotifera</taxon>
        <taxon>Eurotatoria</taxon>
        <taxon>Bdelloidea</taxon>
        <taxon>Adinetida</taxon>
        <taxon>Adinetidae</taxon>
        <taxon>Adineta</taxon>
    </lineage>
</organism>
<dbReference type="EMBL" id="CAJNOG010000212">
    <property type="protein sequence ID" value="CAF1080078.1"/>
    <property type="molecule type" value="Genomic_DNA"/>
</dbReference>
<gene>
    <name evidence="2" type="ORF">JYZ213_LOCUS20242</name>
    <name evidence="3" type="ORF">OXD698_LOCUS3787</name>
</gene>
<accession>A0A818K087</accession>
<keyword evidence="1" id="KW-1133">Transmembrane helix</keyword>
<evidence type="ECO:0000313" key="2">
    <source>
        <dbReference type="EMBL" id="CAF1080078.1"/>
    </source>
</evidence>
<keyword evidence="1" id="KW-0812">Transmembrane</keyword>
<feature type="transmembrane region" description="Helical" evidence="1">
    <location>
        <begin position="82"/>
        <end position="100"/>
    </location>
</feature>
<sequence length="204" mass="23755">MLNENHIVFAINALLNGFIEPARSIEDLVDGSFFLHLINKHGQLQSQSYCIPIFNTMTENFEFIVNYIRKYCTKTISRDDSFLIKVVFLIIYINFVDILISARIPAHHLYYNNLHEFFTVHAIYNDVTKMYQLNLESCYHHVNYQYTSNNTTEATLDMINLNYNISDDAVDNNQVDNAYRPKPGEQNHLLNEHFKMFAGRSAAA</sequence>
<dbReference type="Proteomes" id="UP000663844">
    <property type="component" value="Unassembled WGS sequence"/>
</dbReference>
<evidence type="ECO:0000256" key="1">
    <source>
        <dbReference type="SAM" id="Phobius"/>
    </source>
</evidence>
<dbReference type="AlphaFoldDB" id="A0A818K087"/>
<dbReference type="Proteomes" id="UP000663845">
    <property type="component" value="Unassembled WGS sequence"/>
</dbReference>
<evidence type="ECO:0000313" key="3">
    <source>
        <dbReference type="EMBL" id="CAF3548126.1"/>
    </source>
</evidence>
<evidence type="ECO:0000313" key="4">
    <source>
        <dbReference type="Proteomes" id="UP000663844"/>
    </source>
</evidence>
<keyword evidence="1" id="KW-0472">Membrane</keyword>